<accession>A0A8D8ASK5</accession>
<reference evidence="2" key="1">
    <citation type="submission" date="2021-05" db="EMBL/GenBank/DDBJ databases">
        <authorList>
            <person name="Alioto T."/>
            <person name="Alioto T."/>
            <person name="Gomez Garrido J."/>
        </authorList>
    </citation>
    <scope>NUCLEOTIDE SEQUENCE</scope>
</reference>
<protein>
    <submittedName>
        <fullName evidence="2">(northern house mosquito) hypothetical protein</fullName>
    </submittedName>
</protein>
<name>A0A8D8ASK5_CULPI</name>
<sequence>MLLLLLLMVVVKSLLGYLLVYRRSRNHDRNRLDGVYGNHIIFVIILLLLHLGLHHDLAPVVGGALNLQNLRRVGRSVRNHLDRVRQALDELTNLGRVILRRLDDLLTGRSG</sequence>
<keyword evidence="1" id="KW-0812">Transmembrane</keyword>
<keyword evidence="1" id="KW-0472">Membrane</keyword>
<dbReference type="AlphaFoldDB" id="A0A8D8ASK5"/>
<evidence type="ECO:0000313" key="2">
    <source>
        <dbReference type="EMBL" id="CAG6460893.1"/>
    </source>
</evidence>
<organism evidence="2">
    <name type="scientific">Culex pipiens</name>
    <name type="common">House mosquito</name>
    <dbReference type="NCBI Taxonomy" id="7175"/>
    <lineage>
        <taxon>Eukaryota</taxon>
        <taxon>Metazoa</taxon>
        <taxon>Ecdysozoa</taxon>
        <taxon>Arthropoda</taxon>
        <taxon>Hexapoda</taxon>
        <taxon>Insecta</taxon>
        <taxon>Pterygota</taxon>
        <taxon>Neoptera</taxon>
        <taxon>Endopterygota</taxon>
        <taxon>Diptera</taxon>
        <taxon>Nematocera</taxon>
        <taxon>Culicoidea</taxon>
        <taxon>Culicidae</taxon>
        <taxon>Culicinae</taxon>
        <taxon>Culicini</taxon>
        <taxon>Culex</taxon>
        <taxon>Culex</taxon>
    </lineage>
</organism>
<dbReference type="EMBL" id="HBUE01041491">
    <property type="protein sequence ID" value="CAG6460893.1"/>
    <property type="molecule type" value="Transcribed_RNA"/>
</dbReference>
<keyword evidence="1" id="KW-1133">Transmembrane helix</keyword>
<evidence type="ECO:0000256" key="1">
    <source>
        <dbReference type="SAM" id="Phobius"/>
    </source>
</evidence>
<proteinExistence type="predicted"/>
<feature type="transmembrane region" description="Helical" evidence="1">
    <location>
        <begin position="40"/>
        <end position="65"/>
    </location>
</feature>